<keyword evidence="3" id="KW-1185">Reference proteome</keyword>
<dbReference type="Pfam" id="PF04326">
    <property type="entry name" value="SLFN_AlbA_2"/>
    <property type="match status" value="1"/>
</dbReference>
<dbReference type="PANTHER" id="PTHR30595">
    <property type="entry name" value="GLPR-RELATED TRANSCRIPTIONAL REPRESSOR"/>
    <property type="match status" value="1"/>
</dbReference>
<sequence>MTLQDVQQIAKQGEGLKVEFKKKAAFPEKIVKEVIALANTDGGHLLIGVDDDGTVSGQRFIEEDVFVMEKAINELIRPKLSYSLEIIKLNPKKGVAIFTFERSPGRPHFMMDEKKKKAFVRAADRSIQASREMWEILRRGKNPKDMVFTYGEKETLLMKALGENGRITVKEYQKLAKLPRFVASKTLIRLVLANVITIIPQENEDLFVLKES</sequence>
<reference evidence="2 3" key="1">
    <citation type="journal article" date="2013" name="Genome Announc.">
        <title>Draft Genome Sequence of Indibacter alkaliphilus Strain LW1T, Isolated from Lonar Lake, a Haloalkaline Lake in the Buldana District of Maharashtra, India.</title>
        <authorList>
            <person name="Singh A."/>
            <person name="Kumar Jangir P."/>
            <person name="Sharma R."/>
            <person name="Singh A."/>
            <person name="Kumar Pinnaka A."/>
            <person name="Shivaji S."/>
        </authorList>
    </citation>
    <scope>NUCLEOTIDE SEQUENCE [LARGE SCALE GENOMIC DNA]</scope>
    <source>
        <strain evidence="3">CCUG 57479 / KCTC 22604 / LW1</strain>
    </source>
</reference>
<proteinExistence type="predicted"/>
<dbReference type="RefSeq" id="WP_009033887.1">
    <property type="nucleotide sequence ID" value="NZ_ALWO02000033.1"/>
</dbReference>
<organism evidence="2 3">
    <name type="scientific">Indibacter alkaliphilus (strain CCUG 57479 / KCTC 22604 / LW1)</name>
    <dbReference type="NCBI Taxonomy" id="1189612"/>
    <lineage>
        <taxon>Bacteria</taxon>
        <taxon>Pseudomonadati</taxon>
        <taxon>Bacteroidota</taxon>
        <taxon>Cytophagia</taxon>
        <taxon>Cytophagales</taxon>
        <taxon>Cyclobacteriaceae</taxon>
    </lineage>
</organism>
<dbReference type="Proteomes" id="UP000006073">
    <property type="component" value="Unassembled WGS sequence"/>
</dbReference>
<dbReference type="GO" id="GO:0004386">
    <property type="term" value="F:helicase activity"/>
    <property type="evidence" value="ECO:0007669"/>
    <property type="project" value="UniProtKB-KW"/>
</dbReference>
<dbReference type="OrthoDB" id="9810282at2"/>
<dbReference type="InterPro" id="IPR038461">
    <property type="entry name" value="Schlafen_AlbA_2_dom_sf"/>
</dbReference>
<dbReference type="AlphaFoldDB" id="S2DHA8"/>
<dbReference type="EMBL" id="ALWO02000033">
    <property type="protein sequence ID" value="EOZ96510.1"/>
    <property type="molecule type" value="Genomic_DNA"/>
</dbReference>
<evidence type="ECO:0000313" key="2">
    <source>
        <dbReference type="EMBL" id="EOZ96510.1"/>
    </source>
</evidence>
<dbReference type="STRING" id="1189612.A33Q_2280"/>
<keyword evidence="2" id="KW-0547">Nucleotide-binding</keyword>
<gene>
    <name evidence="2" type="ORF">A33Q_2280</name>
</gene>
<name>S2DHA8_INDAL</name>
<dbReference type="Gene3D" id="3.30.950.30">
    <property type="entry name" value="Schlafen, AAA domain"/>
    <property type="match status" value="1"/>
</dbReference>
<keyword evidence="2" id="KW-0067">ATP-binding</keyword>
<dbReference type="PANTHER" id="PTHR30595:SF6">
    <property type="entry name" value="SCHLAFEN ALBA-2 DOMAIN-CONTAINING PROTEIN"/>
    <property type="match status" value="1"/>
</dbReference>
<accession>S2DHA8</accession>
<keyword evidence="2" id="KW-0347">Helicase</keyword>
<dbReference type="eggNOG" id="COG2865">
    <property type="taxonomic scope" value="Bacteria"/>
</dbReference>
<evidence type="ECO:0000313" key="3">
    <source>
        <dbReference type="Proteomes" id="UP000006073"/>
    </source>
</evidence>
<feature type="domain" description="Schlafen AlbA-2" evidence="1">
    <location>
        <begin position="14"/>
        <end position="129"/>
    </location>
</feature>
<protein>
    <submittedName>
        <fullName evidence="2">ATP-dependent DNA helicase</fullName>
    </submittedName>
</protein>
<keyword evidence="2" id="KW-0378">Hydrolase</keyword>
<comment type="caution">
    <text evidence="2">The sequence shown here is derived from an EMBL/GenBank/DDBJ whole genome shotgun (WGS) entry which is preliminary data.</text>
</comment>
<dbReference type="InterPro" id="IPR007421">
    <property type="entry name" value="Schlafen_AlbA_2_dom"/>
</dbReference>
<evidence type="ECO:0000259" key="1">
    <source>
        <dbReference type="Pfam" id="PF04326"/>
    </source>
</evidence>